<dbReference type="EMBL" id="JBGNUJ010000007">
    <property type="protein sequence ID" value="KAL3957089.1"/>
    <property type="molecule type" value="Genomic_DNA"/>
</dbReference>
<gene>
    <name evidence="1" type="ORF">ACCO45_007667</name>
</gene>
<sequence length="210" mass="20116">MSLDSLPACVKKCLQDAAKSAGCGINDVKCICTKDVSTSDGSTLMSCVISSCDTSDVISAGSDLVKVCAQATGTASPTGTTNPTALASTSGTTSPATTSATSTSTSTNTNSGRPDAADSTGSSTAPTAGAGATGSGGLSTGAKAGIGVGAAVVVILLILGAYLLGREEATRSWCSGSCATGKPRKQDGRPGAIKREATSSHGIGGGAVGS</sequence>
<dbReference type="Proteomes" id="UP001638806">
    <property type="component" value="Unassembled WGS sequence"/>
</dbReference>
<reference evidence="1" key="1">
    <citation type="submission" date="2024-12" db="EMBL/GenBank/DDBJ databases">
        <title>Comparative genomics and development of molecular markers within Purpureocillium lilacinum and among Purpureocillium species.</title>
        <authorList>
            <person name="Yeh Z.-Y."/>
            <person name="Ni N.-T."/>
            <person name="Lo P.-H."/>
            <person name="Mushyakhwo K."/>
            <person name="Lin C.-F."/>
            <person name="Nai Y.-S."/>
        </authorList>
    </citation>
    <scope>NUCLEOTIDE SEQUENCE</scope>
    <source>
        <strain evidence="1">NCHU-NPUST-175</strain>
    </source>
</reference>
<comment type="caution">
    <text evidence="1">The sequence shown here is derived from an EMBL/GenBank/DDBJ whole genome shotgun (WGS) entry which is preliminary data.</text>
</comment>
<keyword evidence="2" id="KW-1185">Reference proteome</keyword>
<accession>A0ACC4DNG9</accession>
<evidence type="ECO:0000313" key="1">
    <source>
        <dbReference type="EMBL" id="KAL3957089.1"/>
    </source>
</evidence>
<proteinExistence type="predicted"/>
<name>A0ACC4DNG9_PURLI</name>
<organism evidence="1 2">
    <name type="scientific">Purpureocillium lilacinum</name>
    <name type="common">Paecilomyces lilacinus</name>
    <dbReference type="NCBI Taxonomy" id="33203"/>
    <lineage>
        <taxon>Eukaryota</taxon>
        <taxon>Fungi</taxon>
        <taxon>Dikarya</taxon>
        <taxon>Ascomycota</taxon>
        <taxon>Pezizomycotina</taxon>
        <taxon>Sordariomycetes</taxon>
        <taxon>Hypocreomycetidae</taxon>
        <taxon>Hypocreales</taxon>
        <taxon>Ophiocordycipitaceae</taxon>
        <taxon>Purpureocillium</taxon>
    </lineage>
</organism>
<evidence type="ECO:0000313" key="2">
    <source>
        <dbReference type="Proteomes" id="UP001638806"/>
    </source>
</evidence>
<protein>
    <submittedName>
        <fullName evidence="1">Uncharacterized protein</fullName>
    </submittedName>
</protein>